<dbReference type="SMART" id="SM00855">
    <property type="entry name" value="PGAM"/>
    <property type="match status" value="1"/>
</dbReference>
<accession>A0A4Y6UHC3</accession>
<evidence type="ECO:0000256" key="2">
    <source>
        <dbReference type="PIRSR" id="PIRSR613078-2"/>
    </source>
</evidence>
<dbReference type="InterPro" id="IPR013078">
    <property type="entry name" value="His_Pase_superF_clade-1"/>
</dbReference>
<dbReference type="SUPFAM" id="SSF53254">
    <property type="entry name" value="Phosphoglycerate mutase-like"/>
    <property type="match status" value="1"/>
</dbReference>
<organism evidence="3 4">
    <name type="scientific">Swingsia samuiensis</name>
    <dbReference type="NCBI Taxonomy" id="1293412"/>
    <lineage>
        <taxon>Bacteria</taxon>
        <taxon>Pseudomonadati</taxon>
        <taxon>Pseudomonadota</taxon>
        <taxon>Alphaproteobacteria</taxon>
        <taxon>Acetobacterales</taxon>
        <taxon>Acetobacteraceae</taxon>
        <taxon>Swingsia</taxon>
    </lineage>
</organism>
<protein>
    <submittedName>
        <fullName evidence="3">Histidine phosphatase family protein</fullName>
    </submittedName>
</protein>
<reference evidence="3 4" key="1">
    <citation type="submission" date="2019-03" db="EMBL/GenBank/DDBJ databases">
        <title>The complete genome sequence of Swingsia samuiensis NBRC107927(T).</title>
        <authorList>
            <person name="Chua K.-O."/>
            <person name="Chan K.-G."/>
            <person name="See-Too W.-S."/>
        </authorList>
    </citation>
    <scope>NUCLEOTIDE SEQUENCE [LARGE SCALE GENOMIC DNA]</scope>
    <source>
        <strain evidence="3 4">AH83</strain>
    </source>
</reference>
<proteinExistence type="predicted"/>
<dbReference type="Gene3D" id="3.40.50.1240">
    <property type="entry name" value="Phosphoglycerate mutase-like"/>
    <property type="match status" value="1"/>
</dbReference>
<dbReference type="EMBL" id="CP038141">
    <property type="protein sequence ID" value="QDH16902.1"/>
    <property type="molecule type" value="Genomic_DNA"/>
</dbReference>
<dbReference type="AlphaFoldDB" id="A0A4Y6UHC3"/>
<dbReference type="OrthoDB" id="8347407at2"/>
<name>A0A4Y6UHC3_9PROT</name>
<dbReference type="Pfam" id="PF00300">
    <property type="entry name" value="His_Phos_1"/>
    <property type="match status" value="1"/>
</dbReference>
<dbReference type="RefSeq" id="WP_141460321.1">
    <property type="nucleotide sequence ID" value="NZ_CP038141.1"/>
</dbReference>
<dbReference type="InterPro" id="IPR029033">
    <property type="entry name" value="His_PPase_superfam"/>
</dbReference>
<feature type="binding site" evidence="2">
    <location>
        <begin position="30"/>
        <end position="37"/>
    </location>
    <ligand>
        <name>substrate</name>
    </ligand>
</feature>
<dbReference type="KEGG" id="ssam:E3D00_04480"/>
<evidence type="ECO:0000313" key="3">
    <source>
        <dbReference type="EMBL" id="QDH16902.1"/>
    </source>
</evidence>
<gene>
    <name evidence="3" type="ORF">E3D00_04480</name>
</gene>
<feature type="binding site" evidence="2">
    <location>
        <position position="82"/>
    </location>
    <ligand>
        <name>substrate</name>
    </ligand>
</feature>
<dbReference type="GO" id="GO:0016791">
    <property type="term" value="F:phosphatase activity"/>
    <property type="evidence" value="ECO:0007669"/>
    <property type="project" value="TreeGrafter"/>
</dbReference>
<feature type="active site" description="Proton donor/acceptor" evidence="1">
    <location>
        <position position="110"/>
    </location>
</feature>
<dbReference type="CDD" id="cd07067">
    <property type="entry name" value="HP_PGM_like"/>
    <property type="match status" value="1"/>
</dbReference>
<dbReference type="PANTHER" id="PTHR48100:SF1">
    <property type="entry name" value="HISTIDINE PHOSPHATASE FAMILY PROTEIN-RELATED"/>
    <property type="match status" value="1"/>
</dbReference>
<evidence type="ECO:0000256" key="1">
    <source>
        <dbReference type="PIRSR" id="PIRSR613078-1"/>
    </source>
</evidence>
<dbReference type="PANTHER" id="PTHR48100">
    <property type="entry name" value="BROAD-SPECIFICITY PHOSPHATASE YOR283W-RELATED"/>
    <property type="match status" value="1"/>
</dbReference>
<dbReference type="GO" id="GO:0005737">
    <property type="term" value="C:cytoplasm"/>
    <property type="evidence" value="ECO:0007669"/>
    <property type="project" value="TreeGrafter"/>
</dbReference>
<sequence length="229" mass="26084">MTRKNKNIPHVHFLDDPQLPDNVTRFWLIRHAVVEENARKTMYGALDVALCEKAILKQKNGYMSLAQRLPKKGTWYSSPLKRAIRTAEEIQKEGDFLNKKEIKIDSRFIEQSIGDWHGTPHDQFTALLKRSPHPFWSLSASEKPPRGESILDVYARVGHALEDLADENERQDTIIVSHGGAIRAALAHALSIHPENALRFTIQNLSLSIIERINGAWRVIAVNELPKFN</sequence>
<feature type="active site" description="Tele-phosphohistidine intermediate" evidence="1">
    <location>
        <position position="31"/>
    </location>
</feature>
<keyword evidence="4" id="KW-1185">Reference proteome</keyword>
<dbReference type="InterPro" id="IPR050275">
    <property type="entry name" value="PGM_Phosphatase"/>
</dbReference>
<dbReference type="Proteomes" id="UP000316313">
    <property type="component" value="Chromosome"/>
</dbReference>
<evidence type="ECO:0000313" key="4">
    <source>
        <dbReference type="Proteomes" id="UP000316313"/>
    </source>
</evidence>